<gene>
    <name evidence="1" type="ORF">BDN70DRAFT_903421</name>
</gene>
<dbReference type="EMBL" id="MU155139">
    <property type="protein sequence ID" value="KAF9484965.1"/>
    <property type="molecule type" value="Genomic_DNA"/>
</dbReference>
<keyword evidence="2" id="KW-1185">Reference proteome</keyword>
<reference evidence="1" key="1">
    <citation type="submission" date="2020-11" db="EMBL/GenBank/DDBJ databases">
        <authorList>
            <consortium name="DOE Joint Genome Institute"/>
            <person name="Ahrendt S."/>
            <person name="Riley R."/>
            <person name="Andreopoulos W."/>
            <person name="Labutti K."/>
            <person name="Pangilinan J."/>
            <person name="Ruiz-Duenas F.J."/>
            <person name="Barrasa J.M."/>
            <person name="Sanchez-Garcia M."/>
            <person name="Camarero S."/>
            <person name="Miyauchi S."/>
            <person name="Serrano A."/>
            <person name="Linde D."/>
            <person name="Babiker R."/>
            <person name="Drula E."/>
            <person name="Ayuso-Fernandez I."/>
            <person name="Pacheco R."/>
            <person name="Padilla G."/>
            <person name="Ferreira P."/>
            <person name="Barriuso J."/>
            <person name="Kellner H."/>
            <person name="Castanera R."/>
            <person name="Alfaro M."/>
            <person name="Ramirez L."/>
            <person name="Pisabarro A.G."/>
            <person name="Kuo A."/>
            <person name="Tritt A."/>
            <person name="Lipzen A."/>
            <person name="He G."/>
            <person name="Yan M."/>
            <person name="Ng V."/>
            <person name="Cullen D."/>
            <person name="Martin F."/>
            <person name="Rosso M.-N."/>
            <person name="Henrissat B."/>
            <person name="Hibbett D."/>
            <person name="Martinez A.T."/>
            <person name="Grigoriev I.V."/>
        </authorList>
    </citation>
    <scope>NUCLEOTIDE SEQUENCE</scope>
    <source>
        <strain evidence="1">CIRM-BRFM 674</strain>
    </source>
</reference>
<dbReference type="PANTHER" id="PTHR36091">
    <property type="entry name" value="ALTERED INHERITANCE OF MITOCHONDRIA PROTEIN 9, MITOCHONDRIAL"/>
    <property type="match status" value="1"/>
</dbReference>
<dbReference type="InterPro" id="IPR051035">
    <property type="entry name" value="Mito_inheritance_9"/>
</dbReference>
<accession>A0A9P5ZE23</accession>
<dbReference type="Proteomes" id="UP000807469">
    <property type="component" value="Unassembled WGS sequence"/>
</dbReference>
<comment type="caution">
    <text evidence="1">The sequence shown here is derived from an EMBL/GenBank/DDBJ whole genome shotgun (WGS) entry which is preliminary data.</text>
</comment>
<evidence type="ECO:0000313" key="1">
    <source>
        <dbReference type="EMBL" id="KAF9484965.1"/>
    </source>
</evidence>
<protein>
    <submittedName>
        <fullName evidence="1">Uncharacterized protein</fullName>
    </submittedName>
</protein>
<name>A0A9P5ZE23_9AGAR</name>
<proteinExistence type="predicted"/>
<organism evidence="1 2">
    <name type="scientific">Pholiota conissans</name>
    <dbReference type="NCBI Taxonomy" id="109636"/>
    <lineage>
        <taxon>Eukaryota</taxon>
        <taxon>Fungi</taxon>
        <taxon>Dikarya</taxon>
        <taxon>Basidiomycota</taxon>
        <taxon>Agaricomycotina</taxon>
        <taxon>Agaricomycetes</taxon>
        <taxon>Agaricomycetidae</taxon>
        <taxon>Agaricales</taxon>
        <taxon>Agaricineae</taxon>
        <taxon>Strophariaceae</taxon>
        <taxon>Pholiota</taxon>
    </lineage>
</organism>
<dbReference type="PANTHER" id="PTHR36091:SF2">
    <property type="entry name" value="AMINOGLYCOSIDE PHOSPHOTRANSFERASE DOMAIN-CONTAINING PROTEIN"/>
    <property type="match status" value="1"/>
</dbReference>
<dbReference type="AlphaFoldDB" id="A0A9P5ZE23"/>
<dbReference type="GO" id="GO:0005739">
    <property type="term" value="C:mitochondrion"/>
    <property type="evidence" value="ECO:0007669"/>
    <property type="project" value="TreeGrafter"/>
</dbReference>
<evidence type="ECO:0000313" key="2">
    <source>
        <dbReference type="Proteomes" id="UP000807469"/>
    </source>
</evidence>
<dbReference type="OrthoDB" id="2831558at2759"/>
<sequence>MTFSKPRRGDGSRIPYLVTVPKYYALASEVATMALLRSSGLPIPEVYGYSPSPDNAAETEYITRNYEKAIVSITRQIAELDSNMMLNGSPAGGSLYYTKDLEKISGKPGIKLEDGTFCIGPDTRLHLWFGRRSQLDMDRGPYKSVEAALVAGAHKERAYLEKFGRPLLPFERVRREAYEYQKQSPLEHIENLDRYLHIAPSLIRKNPILSHFCMRHSDLQPAKPKLGEMQEIYRRRLVHYHYVVNTAKYNKLHYMTLTEPMALSRFRLFSASSDMWGGETRPLKVPLIHATERWKEFTGDDAPCPIAFDAEDVARTEKFDETQRGANENIETLRNIIGCGEDSWVPAEHYFEAMAFCNKMKEDGMALAEADPEKVLEEMTAHWPFNDMDETEYI</sequence>